<organism evidence="4 5">
    <name type="scientific">Eruca vesicaria subsp. sativa</name>
    <name type="common">Garden rocket</name>
    <name type="synonym">Eruca sativa</name>
    <dbReference type="NCBI Taxonomy" id="29727"/>
    <lineage>
        <taxon>Eukaryota</taxon>
        <taxon>Viridiplantae</taxon>
        <taxon>Streptophyta</taxon>
        <taxon>Embryophyta</taxon>
        <taxon>Tracheophyta</taxon>
        <taxon>Spermatophyta</taxon>
        <taxon>Magnoliopsida</taxon>
        <taxon>eudicotyledons</taxon>
        <taxon>Gunneridae</taxon>
        <taxon>Pentapetalae</taxon>
        <taxon>rosids</taxon>
        <taxon>malvids</taxon>
        <taxon>Brassicales</taxon>
        <taxon>Brassicaceae</taxon>
        <taxon>Brassiceae</taxon>
        <taxon>Eruca</taxon>
    </lineage>
</organism>
<gene>
    <name evidence="4" type="ORF">ERUC_LOCUS18272</name>
</gene>
<keyword evidence="5" id="KW-1185">Reference proteome</keyword>
<evidence type="ECO:0000259" key="3">
    <source>
        <dbReference type="SMART" id="SM00499"/>
    </source>
</evidence>
<feature type="domain" description="Bifunctional inhibitor/plant lipid transfer protein/seed storage helical" evidence="3">
    <location>
        <begin position="24"/>
        <end position="114"/>
    </location>
</feature>
<dbReference type="InterPro" id="IPR016140">
    <property type="entry name" value="Bifunc_inhib/LTP/seed_store"/>
</dbReference>
<keyword evidence="2" id="KW-0732">Signal</keyword>
<evidence type="ECO:0000313" key="5">
    <source>
        <dbReference type="Proteomes" id="UP001642260"/>
    </source>
</evidence>
<dbReference type="Proteomes" id="UP001642260">
    <property type="component" value="Unassembled WGS sequence"/>
</dbReference>
<name>A0ABC8K1E7_ERUVS</name>
<comment type="similarity">
    <text evidence="1">Belongs to the plant LTP family. PEARLI1 subfamily.</text>
</comment>
<proteinExistence type="inferred from homology"/>
<feature type="chain" id="PRO_5044894035" description="Bifunctional inhibitor/plant lipid transfer protein/seed storage helical domain-containing protein" evidence="2">
    <location>
        <begin position="23"/>
        <end position="115"/>
    </location>
</feature>
<dbReference type="AlphaFoldDB" id="A0ABC8K1E7"/>
<dbReference type="InterPro" id="IPR036312">
    <property type="entry name" value="Bifun_inhib/LTP/seed_sf"/>
</dbReference>
<protein>
    <recommendedName>
        <fullName evidence="3">Bifunctional inhibitor/plant lipid transfer protein/seed storage helical domain-containing protein</fullName>
    </recommendedName>
</protein>
<dbReference type="Pfam" id="PF14547">
    <property type="entry name" value="Hydrophob_seed"/>
    <property type="match status" value="1"/>
</dbReference>
<dbReference type="PANTHER" id="PTHR31731">
    <property type="match status" value="1"/>
</dbReference>
<evidence type="ECO:0000313" key="4">
    <source>
        <dbReference type="EMBL" id="CAH8351475.1"/>
    </source>
</evidence>
<evidence type="ECO:0000256" key="1">
    <source>
        <dbReference type="ARBA" id="ARBA00008965"/>
    </source>
</evidence>
<accession>A0ABC8K1E7</accession>
<reference evidence="4 5" key="1">
    <citation type="submission" date="2022-03" db="EMBL/GenBank/DDBJ databases">
        <authorList>
            <person name="Macdonald S."/>
            <person name="Ahmed S."/>
            <person name="Newling K."/>
        </authorList>
    </citation>
    <scope>NUCLEOTIDE SEQUENCE [LARGE SCALE GENOMIC DNA]</scope>
</reference>
<comment type="caution">
    <text evidence="4">The sequence shown here is derived from an EMBL/GenBank/DDBJ whole genome shotgun (WGS) entry which is preliminary data.</text>
</comment>
<dbReference type="SUPFAM" id="SSF47699">
    <property type="entry name" value="Bifunctional inhibitor/lipid-transfer protein/seed storage 2S albumin"/>
    <property type="match status" value="1"/>
</dbReference>
<dbReference type="InterPro" id="IPR051636">
    <property type="entry name" value="Plant_LTP/defense-related"/>
</dbReference>
<dbReference type="EMBL" id="CAKOAT010170710">
    <property type="protein sequence ID" value="CAH8351475.1"/>
    <property type="molecule type" value="Genomic_DNA"/>
</dbReference>
<evidence type="ECO:0000256" key="2">
    <source>
        <dbReference type="SAM" id="SignalP"/>
    </source>
</evidence>
<dbReference type="Gene3D" id="1.10.110.10">
    <property type="entry name" value="Plant lipid-transfer and hydrophobic proteins"/>
    <property type="match status" value="1"/>
</dbReference>
<sequence length="115" mass="11814">MASKTISIVLLFNIIFFTMVNAQCPPDQLVVNVCASLLNGVVDVSLPAGSSPCCPLLSGSSPCCPLLSGIVDANAAACLCSAVRANVGNFVNLNIPVAVSFTLNHCGLPTDFQCI</sequence>
<dbReference type="InterPro" id="IPR027923">
    <property type="entry name" value="Hydrophob_seed_dom"/>
</dbReference>
<feature type="signal peptide" evidence="2">
    <location>
        <begin position="1"/>
        <end position="22"/>
    </location>
</feature>
<dbReference type="SMART" id="SM00499">
    <property type="entry name" value="AAI"/>
    <property type="match status" value="1"/>
</dbReference>